<sequence length="524" mass="57743">MSGLIPLIVLCAASNTGDVLDSAPYWLDTRRACGPLCLSFLDKYYGGTSSYTEIAKQSPPGPGGTNLSKLSEVAEQLGYYTLGFESNTENLKRLKWPAIIHLNARDLTPKPGTVPTTHFVVVHGWNETKGQFAVFDPPSKYINVTEEWISDRFSGAGLIVSNEPIGSFEQAFKPGSIWSSWLPELFTLVFASSALIWIGWRPKRNKSRVLATASLLLLLCGCAAEAPNENPYHVDKGEVRPGTTIYHTFKVVNTQNEPVRYTDFVGSCTCTNTLLGGMPLLVKPGEFAEAKVEVPIEKNSKDQRLLRTFYLTTDSKDPEFRKITLLLNADVRGLVSPIPQRIMFGNLSTKPDVSKQLTVIEREPGVLKTFQSVSTDHSGVVVKREESSADLLLFNVTLGDHLSAGLLSANIILTFDNDDIQDVKIPVLAQIKSDFKTIPSKLVVRSGAGEYKMRVSSLSDKPVKVLKYDCPEGVSLEVKEDNPTICSLKISVSQEHLAMLPSAITLHLDHPDEQELRIPITRPK</sequence>
<dbReference type="InterPro" id="IPR011467">
    <property type="entry name" value="DUF1573"/>
</dbReference>
<dbReference type="AlphaFoldDB" id="A0A517WU36"/>
<dbReference type="InterPro" id="IPR013783">
    <property type="entry name" value="Ig-like_fold"/>
</dbReference>
<proteinExistence type="predicted"/>
<dbReference type="PROSITE" id="PS50990">
    <property type="entry name" value="PEPTIDASE_C39"/>
    <property type="match status" value="1"/>
</dbReference>
<reference evidence="2 3" key="1">
    <citation type="submission" date="2019-03" db="EMBL/GenBank/DDBJ databases">
        <title>Deep-cultivation of Planctomycetes and their phenomic and genomic characterization uncovers novel biology.</title>
        <authorList>
            <person name="Wiegand S."/>
            <person name="Jogler M."/>
            <person name="Boedeker C."/>
            <person name="Pinto D."/>
            <person name="Vollmers J."/>
            <person name="Rivas-Marin E."/>
            <person name="Kohn T."/>
            <person name="Peeters S.H."/>
            <person name="Heuer A."/>
            <person name="Rast P."/>
            <person name="Oberbeckmann S."/>
            <person name="Bunk B."/>
            <person name="Jeske O."/>
            <person name="Meyerdierks A."/>
            <person name="Storesund J.E."/>
            <person name="Kallscheuer N."/>
            <person name="Luecker S."/>
            <person name="Lage O.M."/>
            <person name="Pohl T."/>
            <person name="Merkel B.J."/>
            <person name="Hornburger P."/>
            <person name="Mueller R.-W."/>
            <person name="Bruemmer F."/>
            <person name="Labrenz M."/>
            <person name="Spormann A.M."/>
            <person name="Op den Camp H."/>
            <person name="Overmann J."/>
            <person name="Amann R."/>
            <person name="Jetten M.S.M."/>
            <person name="Mascher T."/>
            <person name="Medema M.H."/>
            <person name="Devos D.P."/>
            <person name="Kaster A.-K."/>
            <person name="Ovreas L."/>
            <person name="Rohde M."/>
            <person name="Galperin M.Y."/>
            <person name="Jogler C."/>
        </authorList>
    </citation>
    <scope>NUCLEOTIDE SEQUENCE [LARGE SCALE GENOMIC DNA]</scope>
    <source>
        <strain evidence="2 3">V202</strain>
    </source>
</reference>
<dbReference type="GO" id="GO:0005524">
    <property type="term" value="F:ATP binding"/>
    <property type="evidence" value="ECO:0007669"/>
    <property type="project" value="InterPro"/>
</dbReference>
<organism evidence="2 3">
    <name type="scientific">Gimesia aquarii</name>
    <dbReference type="NCBI Taxonomy" id="2527964"/>
    <lineage>
        <taxon>Bacteria</taxon>
        <taxon>Pseudomonadati</taxon>
        <taxon>Planctomycetota</taxon>
        <taxon>Planctomycetia</taxon>
        <taxon>Planctomycetales</taxon>
        <taxon>Planctomycetaceae</taxon>
        <taxon>Gimesia</taxon>
    </lineage>
</organism>
<protein>
    <submittedName>
        <fullName evidence="2">Peptidase C39 family protein</fullName>
    </submittedName>
</protein>
<dbReference type="Proteomes" id="UP000318384">
    <property type="component" value="Chromosome"/>
</dbReference>
<dbReference type="Gene3D" id="2.60.40.10">
    <property type="entry name" value="Immunoglobulins"/>
    <property type="match status" value="1"/>
</dbReference>
<dbReference type="EMBL" id="CP037422">
    <property type="protein sequence ID" value="QDU08742.1"/>
    <property type="molecule type" value="Genomic_DNA"/>
</dbReference>
<dbReference type="GO" id="GO:0006508">
    <property type="term" value="P:proteolysis"/>
    <property type="evidence" value="ECO:0007669"/>
    <property type="project" value="InterPro"/>
</dbReference>
<dbReference type="InterPro" id="IPR005074">
    <property type="entry name" value="Peptidase_C39"/>
</dbReference>
<dbReference type="Pfam" id="PF03412">
    <property type="entry name" value="Peptidase_C39"/>
    <property type="match status" value="1"/>
</dbReference>
<name>A0A517WU36_9PLAN</name>
<dbReference type="GO" id="GO:0008233">
    <property type="term" value="F:peptidase activity"/>
    <property type="evidence" value="ECO:0007669"/>
    <property type="project" value="InterPro"/>
</dbReference>
<evidence type="ECO:0000259" key="1">
    <source>
        <dbReference type="PROSITE" id="PS50990"/>
    </source>
</evidence>
<keyword evidence="3" id="KW-1185">Reference proteome</keyword>
<dbReference type="GO" id="GO:0016020">
    <property type="term" value="C:membrane"/>
    <property type="evidence" value="ECO:0007669"/>
    <property type="project" value="InterPro"/>
</dbReference>
<dbReference type="Pfam" id="PF07610">
    <property type="entry name" value="DUF1573"/>
    <property type="match status" value="1"/>
</dbReference>
<accession>A0A517WU36</accession>
<gene>
    <name evidence="2" type="ORF">V202x_21120</name>
</gene>
<evidence type="ECO:0000313" key="2">
    <source>
        <dbReference type="EMBL" id="QDU08742.1"/>
    </source>
</evidence>
<evidence type="ECO:0000313" key="3">
    <source>
        <dbReference type="Proteomes" id="UP000318384"/>
    </source>
</evidence>
<dbReference type="Gene3D" id="3.90.70.10">
    <property type="entry name" value="Cysteine proteinases"/>
    <property type="match status" value="1"/>
</dbReference>
<dbReference type="RefSeq" id="WP_145173916.1">
    <property type="nucleotide sequence ID" value="NZ_CP037422.1"/>
</dbReference>
<feature type="domain" description="Peptidase C39" evidence="1">
    <location>
        <begin position="31"/>
        <end position="160"/>
    </location>
</feature>